<evidence type="ECO:0000313" key="1">
    <source>
        <dbReference type="EMBL" id="GHH06019.1"/>
    </source>
</evidence>
<comment type="caution">
    <text evidence="1">The sequence shown here is derived from an EMBL/GenBank/DDBJ whole genome shotgun (WGS) entry which is preliminary data.</text>
</comment>
<dbReference type="AlphaFoldDB" id="A0A8J3HDV7"/>
<accession>A0A8J3HDV7</accession>
<reference evidence="1" key="2">
    <citation type="submission" date="2020-09" db="EMBL/GenBank/DDBJ databases">
        <authorList>
            <person name="Sun Q."/>
            <person name="Zhou Y."/>
        </authorList>
    </citation>
    <scope>NUCLEOTIDE SEQUENCE</scope>
    <source>
        <strain evidence="1">CGMCC 1.7081</strain>
    </source>
</reference>
<dbReference type="EMBL" id="BNAP01000068">
    <property type="protein sequence ID" value="GHH06019.1"/>
    <property type="molecule type" value="Genomic_DNA"/>
</dbReference>
<name>A0A8J3HDV7_9RHOB</name>
<reference evidence="1" key="1">
    <citation type="journal article" date="2014" name="Int. J. Syst. Evol. Microbiol.">
        <title>Complete genome sequence of Corynebacterium casei LMG S-19264T (=DSM 44701T), isolated from a smear-ripened cheese.</title>
        <authorList>
            <consortium name="US DOE Joint Genome Institute (JGI-PGF)"/>
            <person name="Walter F."/>
            <person name="Albersmeier A."/>
            <person name="Kalinowski J."/>
            <person name="Ruckert C."/>
        </authorList>
    </citation>
    <scope>NUCLEOTIDE SEQUENCE</scope>
    <source>
        <strain evidence="1">CGMCC 1.7081</strain>
    </source>
</reference>
<dbReference type="Proteomes" id="UP000611500">
    <property type="component" value="Unassembled WGS sequence"/>
</dbReference>
<proteinExistence type="predicted"/>
<protein>
    <submittedName>
        <fullName evidence="1">Uncharacterized protein</fullName>
    </submittedName>
</protein>
<keyword evidence="2" id="KW-1185">Reference proteome</keyword>
<sequence length="40" mass="4179">MTKNGTSDPMLVAEFGSPSWASSEFAMPTTVENIAAITMG</sequence>
<gene>
    <name evidence="1" type="ORF">GCM10010961_44960</name>
</gene>
<organism evidence="1 2">
    <name type="scientific">Pseudodonghicola xiamenensis</name>
    <dbReference type="NCBI Taxonomy" id="337702"/>
    <lineage>
        <taxon>Bacteria</taxon>
        <taxon>Pseudomonadati</taxon>
        <taxon>Pseudomonadota</taxon>
        <taxon>Alphaproteobacteria</taxon>
        <taxon>Rhodobacterales</taxon>
        <taxon>Paracoccaceae</taxon>
        <taxon>Pseudodonghicola</taxon>
    </lineage>
</organism>
<evidence type="ECO:0000313" key="2">
    <source>
        <dbReference type="Proteomes" id="UP000611500"/>
    </source>
</evidence>